<feature type="region of interest" description="Disordered" evidence="2">
    <location>
        <begin position="504"/>
        <end position="523"/>
    </location>
</feature>
<feature type="region of interest" description="Disordered" evidence="2">
    <location>
        <begin position="24"/>
        <end position="303"/>
    </location>
</feature>
<feature type="compositionally biased region" description="Polar residues" evidence="2">
    <location>
        <begin position="591"/>
        <end position="600"/>
    </location>
</feature>
<reference evidence="3" key="1">
    <citation type="submission" date="2021-01" db="EMBL/GenBank/DDBJ databases">
        <authorList>
            <person name="Corre E."/>
            <person name="Pelletier E."/>
            <person name="Niang G."/>
            <person name="Scheremetjew M."/>
            <person name="Finn R."/>
            <person name="Kale V."/>
            <person name="Holt S."/>
            <person name="Cochrane G."/>
            <person name="Meng A."/>
            <person name="Brown T."/>
            <person name="Cohen L."/>
        </authorList>
    </citation>
    <scope>NUCLEOTIDE SEQUENCE</scope>
    <source>
        <strain evidence="3">CCMP1320</strain>
    </source>
</reference>
<keyword evidence="1" id="KW-0175">Coiled coil</keyword>
<protein>
    <submittedName>
        <fullName evidence="3">Uncharacterized protein</fullName>
    </submittedName>
</protein>
<dbReference type="EMBL" id="HBIP01004841">
    <property type="protein sequence ID" value="CAE0487330.1"/>
    <property type="molecule type" value="Transcribed_RNA"/>
</dbReference>
<feature type="compositionally biased region" description="Polar residues" evidence="2">
    <location>
        <begin position="217"/>
        <end position="226"/>
    </location>
</feature>
<name>A0A7S3VIM0_DUNTE</name>
<feature type="compositionally biased region" description="Polar residues" evidence="2">
    <location>
        <begin position="465"/>
        <end position="496"/>
    </location>
</feature>
<feature type="coiled-coil region" evidence="1">
    <location>
        <begin position="333"/>
        <end position="360"/>
    </location>
</feature>
<feature type="compositionally biased region" description="Polar residues" evidence="2">
    <location>
        <begin position="144"/>
        <end position="183"/>
    </location>
</feature>
<organism evidence="3">
    <name type="scientific">Dunaliella tertiolecta</name>
    <name type="common">Green alga</name>
    <dbReference type="NCBI Taxonomy" id="3047"/>
    <lineage>
        <taxon>Eukaryota</taxon>
        <taxon>Viridiplantae</taxon>
        <taxon>Chlorophyta</taxon>
        <taxon>core chlorophytes</taxon>
        <taxon>Chlorophyceae</taxon>
        <taxon>CS clade</taxon>
        <taxon>Chlamydomonadales</taxon>
        <taxon>Dunaliellaceae</taxon>
        <taxon>Dunaliella</taxon>
    </lineage>
</organism>
<feature type="compositionally biased region" description="Polar residues" evidence="2">
    <location>
        <begin position="264"/>
        <end position="303"/>
    </location>
</feature>
<feature type="compositionally biased region" description="Polar residues" evidence="2">
    <location>
        <begin position="611"/>
        <end position="622"/>
    </location>
</feature>
<dbReference type="AlphaFoldDB" id="A0A7S3VIM0"/>
<gene>
    <name evidence="3" type="ORF">DTER00134_LOCUS2376</name>
</gene>
<feature type="compositionally biased region" description="Low complexity" evidence="2">
    <location>
        <begin position="435"/>
        <end position="452"/>
    </location>
</feature>
<feature type="region of interest" description="Disordered" evidence="2">
    <location>
        <begin position="393"/>
        <end position="496"/>
    </location>
</feature>
<evidence type="ECO:0000313" key="3">
    <source>
        <dbReference type="EMBL" id="CAE0487330.1"/>
    </source>
</evidence>
<accession>A0A7S3VIM0</accession>
<feature type="compositionally biased region" description="Low complexity" evidence="2">
    <location>
        <begin position="199"/>
        <end position="208"/>
    </location>
</feature>
<proteinExistence type="predicted"/>
<feature type="compositionally biased region" description="Polar residues" evidence="2">
    <location>
        <begin position="410"/>
        <end position="421"/>
    </location>
</feature>
<sequence length="683" mass="73233">MQEKDTLHLEMERLLGTTTALLKQDSIRSSNLPAPYSPRLSRANSETNSVVSSSSKRVISGSPLFSASQRAGGPSEAESLQLDRATLESKPSSLSLRASREAGVTFDTRGLRGQKLDSPVDTPRSYQTSTLFGSRPAVGERRSSSPGNLTRPRTSDLLSTLSPSFLHQSSSPQLAARPSTTGSMAARPTSPPEYKRKISFSSPAPSSSQMLARGRPLSTQLSSRSLSPYGLESKRQASLSPIPTAGPARPSSSGLQSPRLLATGQRSIRPSPSSTSLASRLGPSTSPRPNDQASGSPRGTGTLSMRTRAQDEELHPPELLEWQAVAKEAKSMLDHGQVERQDLEHRMASLRAKVQGWEGLLDDVVQEFDKSIEETFREIFSRARTRVKVHEAKSAPSVPDTDGGGLHTCKASTYRPTNRKSPLTVDFLQKDPSSDSHSLAPSSSSSLNDAASQHCTAMPTPQPHLRSTSAFNDATSQPHLRPTSAFNDATSQSHLRPTSAFNDATSQHRAAMPTPQPHLSSTSAFNPFEAAAAPTLAGQLHPLPAAHEFNPHLPSQQLYLPTRTQHVPFSEQPPSDYWKPGVHRAAAQGLGPQSSPSYAQPVQEGPFPSAAQPSMNGSQALPQSLAPPHPQASAQRGPAPPCHVVPAPPQLASTAAACLWQEFANSRAYCPYKNPGEWVALRM</sequence>
<feature type="compositionally biased region" description="Low complexity" evidence="2">
    <location>
        <begin position="45"/>
        <end position="62"/>
    </location>
</feature>
<feature type="region of interest" description="Disordered" evidence="2">
    <location>
        <begin position="586"/>
        <end position="643"/>
    </location>
</feature>
<evidence type="ECO:0000256" key="2">
    <source>
        <dbReference type="SAM" id="MobiDB-lite"/>
    </source>
</evidence>
<evidence type="ECO:0000256" key="1">
    <source>
        <dbReference type="SAM" id="Coils"/>
    </source>
</evidence>